<evidence type="ECO:0000259" key="6">
    <source>
        <dbReference type="Pfam" id="PF00155"/>
    </source>
</evidence>
<dbReference type="EC" id="4.4.1.13" evidence="2"/>
<proteinExistence type="inferred from homology"/>
<keyword evidence="3" id="KW-0663">Pyridoxal phosphate</keyword>
<accession>A0A6L5YG12</accession>
<keyword evidence="4" id="KW-0456">Lyase</keyword>
<protein>
    <recommendedName>
        <fullName evidence="2">cysteine-S-conjugate beta-lyase</fullName>
        <ecNumber evidence="2">4.4.1.13</ecNumber>
    </recommendedName>
</protein>
<dbReference type="SUPFAM" id="SSF53383">
    <property type="entry name" value="PLP-dependent transferases"/>
    <property type="match status" value="1"/>
</dbReference>
<dbReference type="AlphaFoldDB" id="A0A6L5YG12"/>
<dbReference type="PANTHER" id="PTHR43525:SF1">
    <property type="entry name" value="PROTEIN MALY"/>
    <property type="match status" value="1"/>
</dbReference>
<dbReference type="GO" id="GO:0030170">
    <property type="term" value="F:pyridoxal phosphate binding"/>
    <property type="evidence" value="ECO:0007669"/>
    <property type="project" value="InterPro"/>
</dbReference>
<dbReference type="InterPro" id="IPR015422">
    <property type="entry name" value="PyrdxlP-dep_Trfase_small"/>
</dbReference>
<organism evidence="7 8">
    <name type="scientific">Waltera intestinalis</name>
    <dbReference type="NCBI Taxonomy" id="2606635"/>
    <lineage>
        <taxon>Bacteria</taxon>
        <taxon>Bacillati</taxon>
        <taxon>Bacillota</taxon>
        <taxon>Clostridia</taxon>
        <taxon>Lachnospirales</taxon>
        <taxon>Lachnospiraceae</taxon>
        <taxon>Waltera</taxon>
    </lineage>
</organism>
<evidence type="ECO:0000256" key="1">
    <source>
        <dbReference type="ARBA" id="ARBA00001933"/>
    </source>
</evidence>
<dbReference type="GO" id="GO:0047804">
    <property type="term" value="F:cysteine-S-conjugate beta-lyase activity"/>
    <property type="evidence" value="ECO:0007669"/>
    <property type="project" value="UniProtKB-EC"/>
</dbReference>
<dbReference type="NCBIfam" id="TIGR04350">
    <property type="entry name" value="C_S_lyase_PatB"/>
    <property type="match status" value="1"/>
</dbReference>
<comment type="caution">
    <text evidence="7">The sequence shown here is derived from an EMBL/GenBank/DDBJ whole genome shotgun (WGS) entry which is preliminary data.</text>
</comment>
<comment type="similarity">
    <text evidence="5">Belongs to the class-II pyridoxal-phosphate-dependent aminotransferase family. MalY/PatB cystathionine beta-lyase subfamily.</text>
</comment>
<comment type="cofactor">
    <cofactor evidence="1">
        <name>pyridoxal 5'-phosphate</name>
        <dbReference type="ChEBI" id="CHEBI:597326"/>
    </cofactor>
</comment>
<keyword evidence="7" id="KW-0808">Transferase</keyword>
<dbReference type="InterPro" id="IPR004839">
    <property type="entry name" value="Aminotransferase_I/II_large"/>
</dbReference>
<dbReference type="Pfam" id="PF00155">
    <property type="entry name" value="Aminotran_1_2"/>
    <property type="match status" value="1"/>
</dbReference>
<reference evidence="7 8" key="1">
    <citation type="submission" date="2019-08" db="EMBL/GenBank/DDBJ databases">
        <title>In-depth cultivation of the pig gut microbiome towards novel bacterial diversity and tailored functional studies.</title>
        <authorList>
            <person name="Wylensek D."/>
            <person name="Hitch T.C.A."/>
            <person name="Clavel T."/>
        </authorList>
    </citation>
    <scope>NUCLEOTIDE SEQUENCE [LARGE SCALE GENOMIC DNA]</scope>
    <source>
        <strain evidence="7 8">WCA3-601-WT-6H</strain>
    </source>
</reference>
<evidence type="ECO:0000256" key="4">
    <source>
        <dbReference type="ARBA" id="ARBA00023239"/>
    </source>
</evidence>
<dbReference type="InterPro" id="IPR027619">
    <property type="entry name" value="C-S_lyase_PatB-like"/>
</dbReference>
<dbReference type="InterPro" id="IPR051798">
    <property type="entry name" value="Class-II_PLP-Dep_Aminotrans"/>
</dbReference>
<gene>
    <name evidence="7" type="ORF">FYJ59_02900</name>
</gene>
<dbReference type="GO" id="GO:0008483">
    <property type="term" value="F:transaminase activity"/>
    <property type="evidence" value="ECO:0007669"/>
    <property type="project" value="UniProtKB-KW"/>
</dbReference>
<dbReference type="InterPro" id="IPR015421">
    <property type="entry name" value="PyrdxlP-dep_Trfase_major"/>
</dbReference>
<evidence type="ECO:0000256" key="5">
    <source>
        <dbReference type="ARBA" id="ARBA00037974"/>
    </source>
</evidence>
<dbReference type="EMBL" id="VUMU01000002">
    <property type="protein sequence ID" value="MST57201.1"/>
    <property type="molecule type" value="Genomic_DNA"/>
</dbReference>
<dbReference type="Gene3D" id="3.90.1150.10">
    <property type="entry name" value="Aspartate Aminotransferase, domain 1"/>
    <property type="match status" value="1"/>
</dbReference>
<evidence type="ECO:0000313" key="7">
    <source>
        <dbReference type="EMBL" id="MST57201.1"/>
    </source>
</evidence>
<dbReference type="Gene3D" id="3.40.640.10">
    <property type="entry name" value="Type I PLP-dependent aspartate aminotransferase-like (Major domain)"/>
    <property type="match status" value="1"/>
</dbReference>
<dbReference type="InterPro" id="IPR015424">
    <property type="entry name" value="PyrdxlP-dep_Trfase"/>
</dbReference>
<keyword evidence="7" id="KW-0032">Aminotransferase</keyword>
<dbReference type="CDD" id="cd00609">
    <property type="entry name" value="AAT_like"/>
    <property type="match status" value="1"/>
</dbReference>
<keyword evidence="8" id="KW-1185">Reference proteome</keyword>
<evidence type="ECO:0000256" key="3">
    <source>
        <dbReference type="ARBA" id="ARBA00022898"/>
    </source>
</evidence>
<dbReference type="Proteomes" id="UP000476055">
    <property type="component" value="Unassembled WGS sequence"/>
</dbReference>
<evidence type="ECO:0000256" key="2">
    <source>
        <dbReference type="ARBA" id="ARBA00012224"/>
    </source>
</evidence>
<evidence type="ECO:0000313" key="8">
    <source>
        <dbReference type="Proteomes" id="UP000476055"/>
    </source>
</evidence>
<name>A0A6L5YG12_9FIRM</name>
<sequence length="400" mass="45454">MTRYNFDKITNRKGTNCLKYDFAVERGKPADVLPLWVADMDFPVSEEITKSLHAAVEHGIYGYTQPKDAYYNAVMNWMERNHNWKTEREWIVKTPGVVFALGAAVKAFTDPGDAILIQNPVYYPFTNIIRDNDRRVVDNTLIYEKTAGQSGDNGYRIDFEDFERKLEQEHIKLFILCNPHNPVGRVWTAEELQQLGEICLRHHVIVVSDEIHNDFVYPGYEHTVFATVDPCFAEFTVTCTAPSKTFNLAGLQISNIFIPNEKLRKAFQTEIDKTGYDEPNALGIVACEAAYRAGEDWLDQLRAYLLKNLNFLRNFLQEKIPQIHLVEPEGTYLVWLDCSELGITGKELDQFIVDKAGLWLDGGSMFGPSGAAFQRVNIACPQATLELALNKLKAAVDNLE</sequence>
<dbReference type="RefSeq" id="WP_154495184.1">
    <property type="nucleotide sequence ID" value="NZ_VUMU01000002.1"/>
</dbReference>
<dbReference type="PANTHER" id="PTHR43525">
    <property type="entry name" value="PROTEIN MALY"/>
    <property type="match status" value="1"/>
</dbReference>
<feature type="domain" description="Aminotransferase class I/classII large" evidence="6">
    <location>
        <begin position="34"/>
        <end position="392"/>
    </location>
</feature>